<evidence type="ECO:0000256" key="7">
    <source>
        <dbReference type="ARBA" id="ARBA00023014"/>
    </source>
</evidence>
<dbReference type="InterPro" id="IPR017896">
    <property type="entry name" value="4Fe4S_Fe-S-bd"/>
</dbReference>
<dbReference type="SUPFAM" id="SSF142019">
    <property type="entry name" value="Nqo1 FMN-binding domain-like"/>
    <property type="match status" value="1"/>
</dbReference>
<feature type="binding site" evidence="8">
    <location>
        <position position="415"/>
    </location>
    <ligand>
        <name>[4Fe-4S] cluster</name>
        <dbReference type="ChEBI" id="CHEBI:49883"/>
        <label>2</label>
    </ligand>
</feature>
<comment type="subunit">
    <text evidence="8">The complex is composed of six subunits: RnfA, RnfB, RnfC, RnfD, RnfE and RnfG.</text>
</comment>
<evidence type="ECO:0000256" key="6">
    <source>
        <dbReference type="ARBA" id="ARBA00023004"/>
    </source>
</evidence>
<dbReference type="Proteomes" id="UP000294697">
    <property type="component" value="Unassembled WGS sequence"/>
</dbReference>
<dbReference type="EMBL" id="SODA01000004">
    <property type="protein sequence ID" value="TDW06754.1"/>
    <property type="molecule type" value="Genomic_DNA"/>
</dbReference>
<evidence type="ECO:0000256" key="8">
    <source>
        <dbReference type="HAMAP-Rule" id="MF_00461"/>
    </source>
</evidence>
<dbReference type="InterPro" id="IPR017900">
    <property type="entry name" value="4Fe4S_Fe_S_CS"/>
</dbReference>
<dbReference type="GO" id="GO:0022900">
    <property type="term" value="P:electron transport chain"/>
    <property type="evidence" value="ECO:0007669"/>
    <property type="project" value="UniProtKB-UniRule"/>
</dbReference>
<dbReference type="InterPro" id="IPR010208">
    <property type="entry name" value="Ion_transpt_RnfC/RsxC"/>
</dbReference>
<keyword evidence="8" id="KW-0472">Membrane</keyword>
<dbReference type="Pfam" id="PF10531">
    <property type="entry name" value="SLBB"/>
    <property type="match status" value="1"/>
</dbReference>
<feature type="domain" description="4Fe-4S ferredoxin-type" evidence="9">
    <location>
        <begin position="360"/>
        <end position="389"/>
    </location>
</feature>
<dbReference type="InterPro" id="IPR019554">
    <property type="entry name" value="Soluble_ligand-bd"/>
</dbReference>
<comment type="function">
    <text evidence="8">Part of a membrane-bound complex that couples electron transfer with translocation of ions across the membrane.</text>
</comment>
<keyword evidence="3 8" id="KW-0479">Metal-binding</keyword>
<feature type="binding site" evidence="8">
    <location>
        <position position="412"/>
    </location>
    <ligand>
        <name>[4Fe-4S] cluster</name>
        <dbReference type="ChEBI" id="CHEBI:49883"/>
        <label>2</label>
    </ligand>
</feature>
<keyword evidence="2 8" id="KW-0004">4Fe-4S</keyword>
<evidence type="ECO:0000256" key="2">
    <source>
        <dbReference type="ARBA" id="ARBA00022485"/>
    </source>
</evidence>
<evidence type="ECO:0000256" key="5">
    <source>
        <dbReference type="ARBA" id="ARBA00022982"/>
    </source>
</evidence>
<comment type="caution">
    <text evidence="10">The sequence shown here is derived from an EMBL/GenBank/DDBJ whole genome shotgun (WGS) entry which is preliminary data.</text>
</comment>
<dbReference type="InterPro" id="IPR026902">
    <property type="entry name" value="RnfC_N"/>
</dbReference>
<keyword evidence="8" id="KW-1003">Cell membrane</keyword>
<comment type="subcellular location">
    <subcellularLocation>
        <location evidence="8">Cell membrane</location>
        <topology evidence="8">Peripheral membrane protein</topology>
    </subcellularLocation>
</comment>
<dbReference type="PANTHER" id="PTHR43034:SF2">
    <property type="entry name" value="ION-TRANSLOCATING OXIDOREDUCTASE COMPLEX SUBUNIT C"/>
    <property type="match status" value="1"/>
</dbReference>
<dbReference type="SUPFAM" id="SSF46548">
    <property type="entry name" value="alpha-helical ferredoxin"/>
    <property type="match status" value="1"/>
</dbReference>
<keyword evidence="7 8" id="KW-0411">Iron-sulfur</keyword>
<evidence type="ECO:0000259" key="9">
    <source>
        <dbReference type="PROSITE" id="PS51379"/>
    </source>
</evidence>
<organism evidence="10 11">
    <name type="scientific">Halanaerobium saccharolyticum</name>
    <dbReference type="NCBI Taxonomy" id="43595"/>
    <lineage>
        <taxon>Bacteria</taxon>
        <taxon>Bacillati</taxon>
        <taxon>Bacillota</taxon>
        <taxon>Clostridia</taxon>
        <taxon>Halanaerobiales</taxon>
        <taxon>Halanaerobiaceae</taxon>
        <taxon>Halanaerobium</taxon>
    </lineage>
</organism>
<name>A0A4R7Z605_9FIRM</name>
<dbReference type="EC" id="7.-.-.-" evidence="8"/>
<dbReference type="GO" id="GO:0051539">
    <property type="term" value="F:4 iron, 4 sulfur cluster binding"/>
    <property type="evidence" value="ECO:0007669"/>
    <property type="project" value="UniProtKB-KW"/>
</dbReference>
<dbReference type="Pfam" id="PF01512">
    <property type="entry name" value="Complex1_51K"/>
    <property type="match status" value="1"/>
</dbReference>
<dbReference type="GO" id="GO:0046872">
    <property type="term" value="F:metal ion binding"/>
    <property type="evidence" value="ECO:0007669"/>
    <property type="project" value="UniProtKB-KW"/>
</dbReference>
<dbReference type="AlphaFoldDB" id="A0A4R7Z605"/>
<protein>
    <recommendedName>
        <fullName evidence="8">Ion-translocating oxidoreductase complex subunit C</fullName>
        <ecNumber evidence="8">7.-.-.-</ecNumber>
    </recommendedName>
    <alternativeName>
        <fullName evidence="8">Rnf electron transport complex subunit C</fullName>
    </alternativeName>
</protein>
<sequence length="441" mass="48540">MSDEIKFSSMGGIEIPPREELNTDLQIEELPLPEVVYLPVKQHIGRPGKIIVNKGDYVKRGQCIVEEQEGVSARLHASVSGEILDIKEIPDGMGGKSEAIIIKRDQNSEFKRIDFSLKNKKEKSAEEIREIIKNSGIIGMGGAGFPTHIKLSPPADKPIDTIIINGSESEPYIAVDDRTMQEKTAKIFRGLELIKKAVGAENGFIVCEENKKNAIKKLAAESQNWPELNYQIVDSLYPHGAEKMLIEACLNREIPEGELPMEVGVIVNNVQTAVAVAEAVDEQQPVVDRIVSVSGYGIKNPKNLIVPLGTPIKELIDYCGGLVSKKSILIIGGTMTGFRAESTKIPVSKTGFGIIVLSEAEYKEYESRVCIRCAKCVDACPVYITPNRITDFINNDYLEEAEALSLASCIECGSCAYVCPAGRPLLRWLREGKARVRKRNN</sequence>
<dbReference type="PROSITE" id="PS51379">
    <property type="entry name" value="4FE4S_FER_2"/>
    <property type="match status" value="2"/>
</dbReference>
<dbReference type="RefSeq" id="WP_166668458.1">
    <property type="nucleotide sequence ID" value="NZ_QLME01000004.1"/>
</dbReference>
<feature type="binding site" evidence="8">
    <location>
        <position position="373"/>
    </location>
    <ligand>
        <name>[4Fe-4S] cluster</name>
        <dbReference type="ChEBI" id="CHEBI:49883"/>
        <label>1</label>
    </ligand>
</feature>
<dbReference type="InterPro" id="IPR011538">
    <property type="entry name" value="Nuo51_FMN-bd"/>
</dbReference>
<dbReference type="GO" id="GO:0005886">
    <property type="term" value="C:plasma membrane"/>
    <property type="evidence" value="ECO:0007669"/>
    <property type="project" value="UniProtKB-SubCell"/>
</dbReference>
<comment type="similarity">
    <text evidence="8">Belongs to the 4Fe4S bacterial-type ferredoxin family. RnfC subfamily.</text>
</comment>
<dbReference type="Gene3D" id="3.10.20.600">
    <property type="match status" value="1"/>
</dbReference>
<feature type="binding site" evidence="8">
    <location>
        <position position="376"/>
    </location>
    <ligand>
        <name>[4Fe-4S] cluster</name>
        <dbReference type="ChEBI" id="CHEBI:49883"/>
        <label>1</label>
    </ligand>
</feature>
<dbReference type="NCBIfam" id="NF003454">
    <property type="entry name" value="PRK05035.1"/>
    <property type="match status" value="1"/>
</dbReference>
<feature type="binding site" evidence="8">
    <location>
        <position position="419"/>
    </location>
    <ligand>
        <name>[4Fe-4S] cluster</name>
        <dbReference type="ChEBI" id="CHEBI:49883"/>
        <label>1</label>
    </ligand>
</feature>
<evidence type="ECO:0000313" key="11">
    <source>
        <dbReference type="Proteomes" id="UP000294697"/>
    </source>
</evidence>
<dbReference type="Pfam" id="PF13237">
    <property type="entry name" value="Fer4_10"/>
    <property type="match status" value="1"/>
</dbReference>
<evidence type="ECO:0000256" key="1">
    <source>
        <dbReference type="ARBA" id="ARBA00022448"/>
    </source>
</evidence>
<keyword evidence="6 8" id="KW-0408">Iron</keyword>
<accession>A0A4R7Z605</accession>
<proteinExistence type="inferred from homology"/>
<dbReference type="Gene3D" id="3.30.70.20">
    <property type="match status" value="1"/>
</dbReference>
<comment type="cofactor">
    <cofactor evidence="8">
        <name>[4Fe-4S] cluster</name>
        <dbReference type="ChEBI" id="CHEBI:49883"/>
    </cofactor>
    <text evidence="8">Binds 2 [4Fe-4S] clusters per subunit.</text>
</comment>
<evidence type="ECO:0000256" key="3">
    <source>
        <dbReference type="ARBA" id="ARBA00022723"/>
    </source>
</evidence>
<reference evidence="10 11" key="1">
    <citation type="submission" date="2019-03" db="EMBL/GenBank/DDBJ databases">
        <title>Subsurface microbial communities from deep shales in Ohio and West Virginia, USA.</title>
        <authorList>
            <person name="Wrighton K."/>
        </authorList>
    </citation>
    <scope>NUCLEOTIDE SEQUENCE [LARGE SCALE GENOMIC DNA]</scope>
    <source>
        <strain evidence="10 11">MSL9.2</strain>
    </source>
</reference>
<dbReference type="HAMAP" id="MF_00461">
    <property type="entry name" value="RsxC_RnfC"/>
    <property type="match status" value="1"/>
</dbReference>
<dbReference type="Gene3D" id="3.40.50.11540">
    <property type="entry name" value="NADH-ubiquinone oxidoreductase 51kDa subunit"/>
    <property type="match status" value="1"/>
</dbReference>
<feature type="binding site" evidence="8">
    <location>
        <position position="370"/>
    </location>
    <ligand>
        <name>[4Fe-4S] cluster</name>
        <dbReference type="ChEBI" id="CHEBI:49883"/>
        <label>1</label>
    </ligand>
</feature>
<dbReference type="PANTHER" id="PTHR43034">
    <property type="entry name" value="ION-TRANSLOCATING OXIDOREDUCTASE COMPLEX SUBUNIT C"/>
    <property type="match status" value="1"/>
</dbReference>
<dbReference type="GO" id="GO:0009055">
    <property type="term" value="F:electron transfer activity"/>
    <property type="evidence" value="ECO:0007669"/>
    <property type="project" value="InterPro"/>
</dbReference>
<gene>
    <name evidence="8" type="primary">rnfC</name>
    <name evidence="10" type="ORF">C8C77_104148</name>
</gene>
<dbReference type="NCBIfam" id="TIGR01945">
    <property type="entry name" value="rnfC"/>
    <property type="match status" value="1"/>
</dbReference>
<dbReference type="Pfam" id="PF13375">
    <property type="entry name" value="RnfC_N"/>
    <property type="match status" value="1"/>
</dbReference>
<feature type="binding site" evidence="8">
    <location>
        <position position="409"/>
    </location>
    <ligand>
        <name>[4Fe-4S] cluster</name>
        <dbReference type="ChEBI" id="CHEBI:49883"/>
        <label>2</label>
    </ligand>
</feature>
<keyword evidence="5 8" id="KW-0249">Electron transport</keyword>
<dbReference type="PROSITE" id="PS00198">
    <property type="entry name" value="4FE4S_FER_1"/>
    <property type="match status" value="2"/>
</dbReference>
<keyword evidence="8" id="KW-1278">Translocase</keyword>
<keyword evidence="1 8" id="KW-0813">Transport</keyword>
<dbReference type="InterPro" id="IPR037225">
    <property type="entry name" value="Nuo51_FMN-bd_sf"/>
</dbReference>
<evidence type="ECO:0000256" key="4">
    <source>
        <dbReference type="ARBA" id="ARBA00022737"/>
    </source>
</evidence>
<feature type="binding site" evidence="8">
    <location>
        <position position="380"/>
    </location>
    <ligand>
        <name>[4Fe-4S] cluster</name>
        <dbReference type="ChEBI" id="CHEBI:49883"/>
        <label>2</label>
    </ligand>
</feature>
<keyword evidence="4 8" id="KW-0677">Repeat</keyword>
<evidence type="ECO:0000313" key="10">
    <source>
        <dbReference type="EMBL" id="TDW06754.1"/>
    </source>
</evidence>
<feature type="domain" description="4Fe-4S ferredoxin-type" evidence="9">
    <location>
        <begin position="400"/>
        <end position="429"/>
    </location>
</feature>